<evidence type="ECO:0000256" key="2">
    <source>
        <dbReference type="ARBA" id="ARBA00022448"/>
    </source>
</evidence>
<organism evidence="9 10">
    <name type="scientific">Paenibacillus marchantiophytorum</name>
    <dbReference type="NCBI Taxonomy" id="1619310"/>
    <lineage>
        <taxon>Bacteria</taxon>
        <taxon>Bacillati</taxon>
        <taxon>Bacillota</taxon>
        <taxon>Bacilli</taxon>
        <taxon>Bacillales</taxon>
        <taxon>Paenibacillaceae</taxon>
        <taxon>Paenibacillus</taxon>
    </lineage>
</organism>
<dbReference type="InterPro" id="IPR000515">
    <property type="entry name" value="MetI-like"/>
</dbReference>
<evidence type="ECO:0000256" key="7">
    <source>
        <dbReference type="RuleBase" id="RU363032"/>
    </source>
</evidence>
<comment type="subcellular location">
    <subcellularLocation>
        <location evidence="1 7">Cell membrane</location>
        <topology evidence="1 7">Multi-pass membrane protein</topology>
    </subcellularLocation>
</comment>
<feature type="transmembrane region" description="Helical" evidence="7">
    <location>
        <begin position="192"/>
        <end position="211"/>
    </location>
</feature>
<feature type="transmembrane region" description="Helical" evidence="7">
    <location>
        <begin position="99"/>
        <end position="118"/>
    </location>
</feature>
<keyword evidence="2 7" id="KW-0813">Transport</keyword>
<comment type="caution">
    <text evidence="9">The sequence shown here is derived from an EMBL/GenBank/DDBJ whole genome shotgun (WGS) entry which is preliminary data.</text>
</comment>
<evidence type="ECO:0000259" key="8">
    <source>
        <dbReference type="PROSITE" id="PS50928"/>
    </source>
</evidence>
<dbReference type="EMBL" id="BMHE01000004">
    <property type="protein sequence ID" value="GGI45290.1"/>
    <property type="molecule type" value="Genomic_DNA"/>
</dbReference>
<keyword evidence="5 7" id="KW-1133">Transmembrane helix</keyword>
<evidence type="ECO:0000256" key="1">
    <source>
        <dbReference type="ARBA" id="ARBA00004651"/>
    </source>
</evidence>
<keyword evidence="6 7" id="KW-0472">Membrane</keyword>
<dbReference type="Pfam" id="PF00528">
    <property type="entry name" value="BPD_transp_1"/>
    <property type="match status" value="1"/>
</dbReference>
<proteinExistence type="inferred from homology"/>
<dbReference type="CDD" id="cd06261">
    <property type="entry name" value="TM_PBP2"/>
    <property type="match status" value="1"/>
</dbReference>
<evidence type="ECO:0000256" key="3">
    <source>
        <dbReference type="ARBA" id="ARBA00022475"/>
    </source>
</evidence>
<keyword evidence="3" id="KW-1003">Cell membrane</keyword>
<reference evidence="10" key="1">
    <citation type="journal article" date="2019" name="Int. J. Syst. Evol. Microbiol.">
        <title>The Global Catalogue of Microorganisms (GCM) 10K type strain sequencing project: providing services to taxonomists for standard genome sequencing and annotation.</title>
        <authorList>
            <consortium name="The Broad Institute Genomics Platform"/>
            <consortium name="The Broad Institute Genome Sequencing Center for Infectious Disease"/>
            <person name="Wu L."/>
            <person name="Ma J."/>
        </authorList>
    </citation>
    <scope>NUCLEOTIDE SEQUENCE [LARGE SCALE GENOMIC DNA]</scope>
    <source>
        <strain evidence="10">CGMCC 1.15043</strain>
    </source>
</reference>
<evidence type="ECO:0000313" key="10">
    <source>
        <dbReference type="Proteomes" id="UP000615455"/>
    </source>
</evidence>
<gene>
    <name evidence="9" type="ORF">GCM10008018_11340</name>
</gene>
<dbReference type="SUPFAM" id="SSF161098">
    <property type="entry name" value="MetI-like"/>
    <property type="match status" value="1"/>
</dbReference>
<dbReference type="InterPro" id="IPR050809">
    <property type="entry name" value="UgpAE/MalFG_permease"/>
</dbReference>
<dbReference type="PANTHER" id="PTHR43227:SF11">
    <property type="entry name" value="BLL4140 PROTEIN"/>
    <property type="match status" value="1"/>
</dbReference>
<dbReference type="InterPro" id="IPR035906">
    <property type="entry name" value="MetI-like_sf"/>
</dbReference>
<evidence type="ECO:0000256" key="4">
    <source>
        <dbReference type="ARBA" id="ARBA00022692"/>
    </source>
</evidence>
<evidence type="ECO:0000256" key="6">
    <source>
        <dbReference type="ARBA" id="ARBA00023136"/>
    </source>
</evidence>
<feature type="transmembrane region" description="Helical" evidence="7">
    <location>
        <begin position="31"/>
        <end position="50"/>
    </location>
</feature>
<name>A0ABQ2BQP1_9BACL</name>
<feature type="transmembrane region" description="Helical" evidence="7">
    <location>
        <begin position="130"/>
        <end position="150"/>
    </location>
</feature>
<dbReference type="Proteomes" id="UP000615455">
    <property type="component" value="Unassembled WGS sequence"/>
</dbReference>
<dbReference type="Gene3D" id="1.10.3720.10">
    <property type="entry name" value="MetI-like"/>
    <property type="match status" value="1"/>
</dbReference>
<evidence type="ECO:0000313" key="9">
    <source>
        <dbReference type="EMBL" id="GGI45290.1"/>
    </source>
</evidence>
<feature type="transmembrane region" description="Helical" evidence="7">
    <location>
        <begin position="285"/>
        <end position="304"/>
    </location>
</feature>
<dbReference type="PANTHER" id="PTHR43227">
    <property type="entry name" value="BLL4140 PROTEIN"/>
    <property type="match status" value="1"/>
</dbReference>
<evidence type="ECO:0000256" key="5">
    <source>
        <dbReference type="ARBA" id="ARBA00022989"/>
    </source>
</evidence>
<keyword evidence="10" id="KW-1185">Reference proteome</keyword>
<protein>
    <submittedName>
        <fullName evidence="9">Maltose ABC transporter permease</fullName>
    </submittedName>
</protein>
<feature type="domain" description="ABC transmembrane type-1" evidence="8">
    <location>
        <begin position="90"/>
        <end position="306"/>
    </location>
</feature>
<dbReference type="PROSITE" id="PS50928">
    <property type="entry name" value="ABC_TM1"/>
    <property type="match status" value="1"/>
</dbReference>
<sequence>METDLSQAGIMNEKKKSHSFLGKRILKHKQLYLMLFPCIAFFVIFSYIPMGGLMLAFKDYQFNKGIIGSPWVGFSYFKAFFNDYQSAQLIKNTLAISSIKLFIGLPFPILLSLMFNEVRNRRFRGITQSISYLPHFLSWVIVVGLMQRMLAPDSGLLNEAIRYFGGDGSTFFMMESNYFYPLMFGSHVWKSIGWDSIIYLAAMAGINMELYEASRIDGANKWHEIWHVTLPGIRMTISILFILSLGSVLNAGFDQIYLMRTPGNMQLADILDTYIIRVGLKDGQYGYATAVGLMQGLIGLFLVIGANKASKKLTDESVW</sequence>
<feature type="transmembrane region" description="Helical" evidence="7">
    <location>
        <begin position="232"/>
        <end position="253"/>
    </location>
</feature>
<keyword evidence="4 7" id="KW-0812">Transmembrane</keyword>
<accession>A0ABQ2BQP1</accession>
<comment type="similarity">
    <text evidence="7">Belongs to the binding-protein-dependent transport system permease family.</text>
</comment>